<feature type="domain" description="Beta-lactamase-related" evidence="1">
    <location>
        <begin position="17"/>
        <end position="295"/>
    </location>
</feature>
<name>A0ABN1WD97_9ACTN</name>
<sequence>MNLQKLVDEQAGLREVPAVAAGSSTAGVRTTATRGTVAVTAESGFRIASLTKVLTSTALVRALRDRGIPLDTPVLDLLPALAPDWRAEERLTVEQILGQVSGLRASVDAAAAQALGEGDEALLEAARLVVRAGNERAPGERWSYYNGNYFLAGSVLAALGGTTYENTLRASLLDPWGLTRTGFDTPVSSVTGWSGTAELPLPAYPRSRRPSGGLWSSVSDLLTVGEGLLADRALLEEIRRPRTRPDDPMTYGLGWALGRSGQMYLNGRLPGYRAALLLLPDQDHVSVVLAGQDTALPAVARLLSAVQHPLTGDDIAEAVDDFAA</sequence>
<dbReference type="RefSeq" id="WP_344443231.1">
    <property type="nucleotide sequence ID" value="NZ_BAAALF010000072.1"/>
</dbReference>
<dbReference type="InterPro" id="IPR012338">
    <property type="entry name" value="Beta-lactam/transpept-like"/>
</dbReference>
<accession>A0ABN1WD97</accession>
<evidence type="ECO:0000259" key="1">
    <source>
        <dbReference type="Pfam" id="PF00144"/>
    </source>
</evidence>
<dbReference type="PANTHER" id="PTHR46825">
    <property type="entry name" value="D-ALANYL-D-ALANINE-CARBOXYPEPTIDASE/ENDOPEPTIDASE AMPH"/>
    <property type="match status" value="1"/>
</dbReference>
<dbReference type="SUPFAM" id="SSF56601">
    <property type="entry name" value="beta-lactamase/transpeptidase-like"/>
    <property type="match status" value="1"/>
</dbReference>
<dbReference type="Gene3D" id="3.40.710.10">
    <property type="entry name" value="DD-peptidase/beta-lactamase superfamily"/>
    <property type="match status" value="1"/>
</dbReference>
<proteinExistence type="predicted"/>
<dbReference type="EMBL" id="BAAALF010000072">
    <property type="protein sequence ID" value="GAA1245778.1"/>
    <property type="molecule type" value="Genomic_DNA"/>
</dbReference>
<evidence type="ECO:0000313" key="3">
    <source>
        <dbReference type="Proteomes" id="UP001500037"/>
    </source>
</evidence>
<dbReference type="InterPro" id="IPR001466">
    <property type="entry name" value="Beta-lactam-related"/>
</dbReference>
<evidence type="ECO:0000313" key="2">
    <source>
        <dbReference type="EMBL" id="GAA1245778.1"/>
    </source>
</evidence>
<protein>
    <recommendedName>
        <fullName evidence="1">Beta-lactamase-related domain-containing protein</fullName>
    </recommendedName>
</protein>
<gene>
    <name evidence="2" type="ORF">GCM10009665_40800</name>
</gene>
<dbReference type="Proteomes" id="UP001500037">
    <property type="component" value="Unassembled WGS sequence"/>
</dbReference>
<keyword evidence="3" id="KW-1185">Reference proteome</keyword>
<reference evidence="2 3" key="1">
    <citation type="journal article" date="2019" name="Int. J. Syst. Evol. Microbiol.">
        <title>The Global Catalogue of Microorganisms (GCM) 10K type strain sequencing project: providing services to taxonomists for standard genome sequencing and annotation.</title>
        <authorList>
            <consortium name="The Broad Institute Genomics Platform"/>
            <consortium name="The Broad Institute Genome Sequencing Center for Infectious Disease"/>
            <person name="Wu L."/>
            <person name="Ma J."/>
        </authorList>
    </citation>
    <scope>NUCLEOTIDE SEQUENCE [LARGE SCALE GENOMIC DNA]</scope>
    <source>
        <strain evidence="2 3">JCM 13004</strain>
    </source>
</reference>
<dbReference type="InterPro" id="IPR050491">
    <property type="entry name" value="AmpC-like"/>
</dbReference>
<dbReference type="PANTHER" id="PTHR46825:SF9">
    <property type="entry name" value="BETA-LACTAMASE-RELATED DOMAIN-CONTAINING PROTEIN"/>
    <property type="match status" value="1"/>
</dbReference>
<organism evidence="2 3">
    <name type="scientific">Kitasatospora nipponensis</name>
    <dbReference type="NCBI Taxonomy" id="258049"/>
    <lineage>
        <taxon>Bacteria</taxon>
        <taxon>Bacillati</taxon>
        <taxon>Actinomycetota</taxon>
        <taxon>Actinomycetes</taxon>
        <taxon>Kitasatosporales</taxon>
        <taxon>Streptomycetaceae</taxon>
        <taxon>Kitasatospora</taxon>
    </lineage>
</organism>
<dbReference type="Pfam" id="PF00144">
    <property type="entry name" value="Beta-lactamase"/>
    <property type="match status" value="1"/>
</dbReference>
<comment type="caution">
    <text evidence="2">The sequence shown here is derived from an EMBL/GenBank/DDBJ whole genome shotgun (WGS) entry which is preliminary data.</text>
</comment>